<feature type="compositionally biased region" description="Acidic residues" evidence="1">
    <location>
        <begin position="34"/>
        <end position="63"/>
    </location>
</feature>
<organism evidence="3 4">
    <name type="scientific">Trichoplusia ni</name>
    <name type="common">Cabbage looper</name>
    <dbReference type="NCBI Taxonomy" id="7111"/>
    <lineage>
        <taxon>Eukaryota</taxon>
        <taxon>Metazoa</taxon>
        <taxon>Ecdysozoa</taxon>
        <taxon>Arthropoda</taxon>
        <taxon>Hexapoda</taxon>
        <taxon>Insecta</taxon>
        <taxon>Pterygota</taxon>
        <taxon>Neoptera</taxon>
        <taxon>Endopterygota</taxon>
        <taxon>Lepidoptera</taxon>
        <taxon>Glossata</taxon>
        <taxon>Ditrysia</taxon>
        <taxon>Noctuoidea</taxon>
        <taxon>Noctuidae</taxon>
        <taxon>Plusiinae</taxon>
        <taxon>Trichoplusia</taxon>
    </lineage>
</organism>
<evidence type="ECO:0000259" key="2">
    <source>
        <dbReference type="Pfam" id="PF13843"/>
    </source>
</evidence>
<dbReference type="InParanoid" id="A0A7E5WMI6"/>
<gene>
    <name evidence="4" type="primary">LOC113503952</name>
</gene>
<proteinExistence type="predicted"/>
<protein>
    <submittedName>
        <fullName evidence="4">Uncharacterized protein LOC113503952</fullName>
    </submittedName>
</protein>
<evidence type="ECO:0000313" key="4">
    <source>
        <dbReference type="RefSeq" id="XP_026741899.1"/>
    </source>
</evidence>
<evidence type="ECO:0000313" key="3">
    <source>
        <dbReference type="Proteomes" id="UP000322000"/>
    </source>
</evidence>
<dbReference type="RefSeq" id="XP_026741899.1">
    <property type="nucleotide sequence ID" value="XM_026886098.1"/>
</dbReference>
<feature type="domain" description="PiggyBac transposable element-derived protein" evidence="2">
    <location>
        <begin position="106"/>
        <end position="357"/>
    </location>
</feature>
<dbReference type="InterPro" id="IPR029526">
    <property type="entry name" value="PGBD"/>
</dbReference>
<feature type="compositionally biased region" description="Basic and acidic residues" evidence="1">
    <location>
        <begin position="1"/>
        <end position="18"/>
    </location>
</feature>
<keyword evidence="3" id="KW-1185">Reference proteome</keyword>
<sequence length="463" mass="52988">MQSTEMKLDVQKGIERKSKNIINQAPKRKRGESSDEETPSTDSDDESNLDSSSDDSTDDGSTSDDERRTHAPHVNPLQPSKGVKQAIPMIFELKTQQNILVPPPQTPYEAFRWFLPDDLLDTIVRATNDFVARLLNATNDLDKKQFSSWKDLTRNELLIFLGLLLHTGTIKMDNLSDYWKKNNLVNLKVFPMFMSQERFFDLLKSLKFGLEETTSSSHDDSLAGFRSIVHNFNKTMKKIYYPGKQLTVANLRTKTGTRSVDSIVLADSNGIILRYQVHIDNDEVSKDQHILDLLEGFDQGHILYVEKYFSSHKLAAELLNHKTYCTLQLNRSDKDKLLPGTSQIKIRFKNRSIKSKYYLTTEHGREILITSECKEKFMTIMNYNNFMMTEKLKNALSDLPCTNSGASGNLHQILLIQALQIYLNNAYLLLKLYNKNYHMSSFAFRVSVLKCLLPVTEMASTNA</sequence>
<evidence type="ECO:0000256" key="1">
    <source>
        <dbReference type="SAM" id="MobiDB-lite"/>
    </source>
</evidence>
<dbReference type="PANTHER" id="PTHR46599:SF3">
    <property type="entry name" value="PIGGYBAC TRANSPOSABLE ELEMENT-DERIVED PROTEIN 4"/>
    <property type="match status" value="1"/>
</dbReference>
<dbReference type="KEGG" id="tnl:113503952"/>
<dbReference type="Pfam" id="PF13843">
    <property type="entry name" value="DDE_Tnp_1_7"/>
    <property type="match status" value="1"/>
</dbReference>
<dbReference type="Proteomes" id="UP000322000">
    <property type="component" value="Chromosome 20"/>
</dbReference>
<feature type="region of interest" description="Disordered" evidence="1">
    <location>
        <begin position="1"/>
        <end position="82"/>
    </location>
</feature>
<dbReference type="PANTHER" id="PTHR46599">
    <property type="entry name" value="PIGGYBAC TRANSPOSABLE ELEMENT-DERIVED PROTEIN 4"/>
    <property type="match status" value="1"/>
</dbReference>
<dbReference type="AlphaFoldDB" id="A0A7E5WMI6"/>
<dbReference type="OrthoDB" id="118105at2759"/>
<name>A0A7E5WMI6_TRINI</name>
<dbReference type="GeneID" id="113503952"/>
<reference evidence="4" key="1">
    <citation type="submission" date="2025-08" db="UniProtKB">
        <authorList>
            <consortium name="RefSeq"/>
        </authorList>
    </citation>
    <scope>IDENTIFICATION</scope>
</reference>
<accession>A0A7E5WMI6</accession>